<evidence type="ECO:0000313" key="9">
    <source>
        <dbReference type="EMBL" id="SEA80742.1"/>
    </source>
</evidence>
<evidence type="ECO:0000256" key="8">
    <source>
        <dbReference type="SAM" id="Phobius"/>
    </source>
</evidence>
<keyword evidence="3" id="KW-0813">Transport</keyword>
<feature type="transmembrane region" description="Helical" evidence="8">
    <location>
        <begin position="478"/>
        <end position="503"/>
    </location>
</feature>
<protein>
    <submittedName>
        <fullName evidence="9">V/A-type H+-transporting ATPase subunit I</fullName>
    </submittedName>
</protein>
<sequence length="652" mass="72905">MAIENVLMMNVVGKITDVDAFAKDMFLYQDIQIVDTMSEIDAGRFTLPVCEENLDELLGFARLKSGEDVADEKPFVDMVKKLSTLYDDKLEFNMGQLKSMNLNLSSVLEQEKQYEAFINTECMALEPNRARIAEIEKSITAYSYLKDLDVPMADLDGLEYFSYVLGSVSKDNAARLKSIYNTVTSIVFHVGNNDSEEVFLIISPKDLEVETRRILKALGFKAVEGLDQKYTKVPNDILTDLSLERIKLEKQIELCESKIQDYCHDNRREAENLFNVLTLYANINIMKRHMAFSEDNFYFSGWIPKKDKAKLEEIAKKYPGMIVMFSEANKSNKPPTKMKNNWVFKPFEALVKMYGVPAYNELDPTPFLSVTYLFCFGFMFGDVGQGLVLLLGGIIAGKKGMDLGNVLSRMAISSIIFGFIYGSIFGNETLLPTLWVRPFSSINTILITAVIVGVAMLLCGYIYSIINKLRSGDIKEGWFGPSGVAGLVLYITLLVCVLGTLTIGAGSVLPLYVVAAVLVVLVLFREPIANTIRHRKLYDSTAGDYYVEAGFGLFEMLLGMLSNTLSFIRVGAFALTHVGLFMAFETLAEMVGGGFGGIVVLILGNILIIVLEGLIDFIQCLRLQFYELFSKYYTGDGEEFVPLNTEIQNETI</sequence>
<evidence type="ECO:0000256" key="1">
    <source>
        <dbReference type="ARBA" id="ARBA00004141"/>
    </source>
</evidence>
<evidence type="ECO:0000256" key="5">
    <source>
        <dbReference type="ARBA" id="ARBA00022989"/>
    </source>
</evidence>
<dbReference type="OrthoDB" id="9803814at2"/>
<reference evidence="9 10" key="1">
    <citation type="submission" date="2016-10" db="EMBL/GenBank/DDBJ databases">
        <authorList>
            <person name="de Groot N.N."/>
        </authorList>
    </citation>
    <scope>NUCLEOTIDE SEQUENCE [LARGE SCALE GENOMIC DNA]</scope>
    <source>
        <strain evidence="9 10">SR12</strain>
    </source>
</reference>
<feature type="transmembrane region" description="Helical" evidence="8">
    <location>
        <begin position="590"/>
        <end position="615"/>
    </location>
</feature>
<name>A0A1H4E8S5_9FIRM</name>
<feature type="transmembrane region" description="Helical" evidence="8">
    <location>
        <begin position="370"/>
        <end position="394"/>
    </location>
</feature>
<dbReference type="PANTHER" id="PTHR11629">
    <property type="entry name" value="VACUOLAR PROTON ATPASES"/>
    <property type="match status" value="1"/>
</dbReference>
<dbReference type="STRING" id="81409.SAMN04515656_13317"/>
<dbReference type="GO" id="GO:0007035">
    <property type="term" value="P:vacuolar acidification"/>
    <property type="evidence" value="ECO:0007669"/>
    <property type="project" value="TreeGrafter"/>
</dbReference>
<dbReference type="GO" id="GO:0016471">
    <property type="term" value="C:vacuolar proton-transporting V-type ATPase complex"/>
    <property type="evidence" value="ECO:0007669"/>
    <property type="project" value="TreeGrafter"/>
</dbReference>
<evidence type="ECO:0000256" key="6">
    <source>
        <dbReference type="ARBA" id="ARBA00023065"/>
    </source>
</evidence>
<keyword evidence="7 8" id="KW-0472">Membrane</keyword>
<dbReference type="PANTHER" id="PTHR11629:SF63">
    <property type="entry name" value="V-TYPE PROTON ATPASE SUBUNIT A"/>
    <property type="match status" value="1"/>
</dbReference>
<dbReference type="EMBL" id="FNRK01000033">
    <property type="protein sequence ID" value="SEA80742.1"/>
    <property type="molecule type" value="Genomic_DNA"/>
</dbReference>
<dbReference type="InterPro" id="IPR002490">
    <property type="entry name" value="V-ATPase_116kDa_su"/>
</dbReference>
<keyword evidence="5 8" id="KW-1133">Transmembrane helix</keyword>
<evidence type="ECO:0000256" key="7">
    <source>
        <dbReference type="ARBA" id="ARBA00023136"/>
    </source>
</evidence>
<dbReference type="RefSeq" id="WP_090309608.1">
    <property type="nucleotide sequence ID" value="NZ_FNRK01000033.1"/>
</dbReference>
<keyword evidence="4 8" id="KW-0812">Transmembrane</keyword>
<comment type="similarity">
    <text evidence="2">Belongs to the V-ATPase 116 kDa subunit family.</text>
</comment>
<evidence type="ECO:0000256" key="4">
    <source>
        <dbReference type="ARBA" id="ARBA00022692"/>
    </source>
</evidence>
<dbReference type="GO" id="GO:0046961">
    <property type="term" value="F:proton-transporting ATPase activity, rotational mechanism"/>
    <property type="evidence" value="ECO:0007669"/>
    <property type="project" value="InterPro"/>
</dbReference>
<keyword evidence="6" id="KW-0406">Ion transport</keyword>
<evidence type="ECO:0000313" key="10">
    <source>
        <dbReference type="Proteomes" id="UP000199394"/>
    </source>
</evidence>
<dbReference type="GO" id="GO:0033179">
    <property type="term" value="C:proton-transporting V-type ATPase, V0 domain"/>
    <property type="evidence" value="ECO:0007669"/>
    <property type="project" value="InterPro"/>
</dbReference>
<feature type="transmembrane region" description="Helical" evidence="8">
    <location>
        <begin position="445"/>
        <end position="466"/>
    </location>
</feature>
<organism evidence="9 10">
    <name type="scientific">Eubacterium aggregans</name>
    <dbReference type="NCBI Taxonomy" id="81409"/>
    <lineage>
        <taxon>Bacteria</taxon>
        <taxon>Bacillati</taxon>
        <taxon>Bacillota</taxon>
        <taxon>Clostridia</taxon>
        <taxon>Eubacteriales</taxon>
        <taxon>Eubacteriaceae</taxon>
        <taxon>Eubacterium</taxon>
    </lineage>
</organism>
<feature type="transmembrane region" description="Helical" evidence="8">
    <location>
        <begin position="509"/>
        <end position="528"/>
    </location>
</feature>
<proteinExistence type="inferred from homology"/>
<comment type="subcellular location">
    <subcellularLocation>
        <location evidence="1">Membrane</location>
        <topology evidence="1">Multi-pass membrane protein</topology>
    </subcellularLocation>
</comment>
<feature type="transmembrane region" description="Helical" evidence="8">
    <location>
        <begin position="406"/>
        <end position="425"/>
    </location>
</feature>
<evidence type="ECO:0000256" key="3">
    <source>
        <dbReference type="ARBA" id="ARBA00022448"/>
    </source>
</evidence>
<gene>
    <name evidence="9" type="ORF">SAMN04515656_13317</name>
</gene>
<keyword evidence="10" id="KW-1185">Reference proteome</keyword>
<dbReference type="AlphaFoldDB" id="A0A1H4E8S5"/>
<accession>A0A1H4E8S5</accession>
<dbReference type="Pfam" id="PF01496">
    <property type="entry name" value="V_ATPase_I"/>
    <property type="match status" value="2"/>
</dbReference>
<dbReference type="GO" id="GO:0051117">
    <property type="term" value="F:ATPase binding"/>
    <property type="evidence" value="ECO:0007669"/>
    <property type="project" value="TreeGrafter"/>
</dbReference>
<dbReference type="Proteomes" id="UP000199394">
    <property type="component" value="Unassembled WGS sequence"/>
</dbReference>
<evidence type="ECO:0000256" key="2">
    <source>
        <dbReference type="ARBA" id="ARBA00009904"/>
    </source>
</evidence>